<dbReference type="SUPFAM" id="SSF54862">
    <property type="entry name" value="4Fe-4S ferredoxins"/>
    <property type="match status" value="2"/>
</dbReference>
<organism evidence="6 7">
    <name type="scientific">Acididesulfobacter guangdongensis</name>
    <dbReference type="NCBI Taxonomy" id="2597225"/>
    <lineage>
        <taxon>Bacteria</taxon>
        <taxon>Deltaproteobacteria</taxon>
        <taxon>Candidatus Acidulodesulfobacterales</taxon>
        <taxon>Candidatus Acididesulfobacter</taxon>
    </lineage>
</organism>
<proteinExistence type="predicted"/>
<reference evidence="6 7" key="1">
    <citation type="journal article" date="2019" name="ISME J.">
        <title>Insights into ecological role of a new deltaproteobacterial order Candidatus Acidulodesulfobacterales by metagenomics and metatranscriptomics.</title>
        <authorList>
            <person name="Tan S."/>
            <person name="Liu J."/>
            <person name="Fang Y."/>
            <person name="Hedlund B.P."/>
            <person name="Lian Z.H."/>
            <person name="Huang L.Y."/>
            <person name="Li J.T."/>
            <person name="Huang L.N."/>
            <person name="Li W.J."/>
            <person name="Jiang H.C."/>
            <person name="Dong H.L."/>
            <person name="Shu W.S."/>
        </authorList>
    </citation>
    <scope>NUCLEOTIDE SEQUENCE [LARGE SCALE GENOMIC DNA]</scope>
    <source>
        <strain evidence="6">AP2</strain>
    </source>
</reference>
<evidence type="ECO:0000256" key="2">
    <source>
        <dbReference type="ARBA" id="ARBA00022723"/>
    </source>
</evidence>
<dbReference type="PROSITE" id="PS51379">
    <property type="entry name" value="4FE4S_FER_2"/>
    <property type="match status" value="3"/>
</dbReference>
<evidence type="ECO:0000256" key="4">
    <source>
        <dbReference type="ARBA" id="ARBA00023014"/>
    </source>
</evidence>
<sequence length="411" mass="46822">MNLLRIIDKIISGSENGNKILINEYYCTRLRSPMSSCYVCINKCPEQAIEINDSAIKISDKCSLCKLCINICPNYVFDLKEGTDISDKVLMYQNSAYYFCSMVNSNLKSNIGRIVSCINEVDDADIIKHLNDADDINFVTAGCEDCRYNFFYKRKMKAINRILNGLTDAEGNNINIAEKIKFIDHNKFDFSCIINNNEKESKKIKSIAVSMTGSDNDNYNDNYDDNNNDNINDNAAAVSNMLANTRMESGNINNSTDEYSQRRLFFREMSKTIKENAVKLAKNFPLEELPFNEFFLSNEDKNLNKLFFKKRFKLFNFIKCNPDCLDLLDIRLPSINRNCLLCANCWEFCPTGALTYNNNDEAGAVILDPYLCTGCRLCKDLCSFGAVKMVKPAGLKDISSKKVLFKKLTFD</sequence>
<feature type="domain" description="4Fe-4S ferredoxin-type" evidence="5">
    <location>
        <begin position="53"/>
        <end position="82"/>
    </location>
</feature>
<dbReference type="InterPro" id="IPR050572">
    <property type="entry name" value="Fe-S_Ferredoxin"/>
</dbReference>
<keyword evidence="1" id="KW-0004">4Fe-4S</keyword>
<dbReference type="InterPro" id="IPR017896">
    <property type="entry name" value="4Fe4S_Fe-S-bd"/>
</dbReference>
<feature type="domain" description="4Fe-4S ferredoxin-type" evidence="5">
    <location>
        <begin position="331"/>
        <end position="359"/>
    </location>
</feature>
<dbReference type="Pfam" id="PF12838">
    <property type="entry name" value="Fer4_7"/>
    <property type="match status" value="1"/>
</dbReference>
<dbReference type="GO" id="GO:0046872">
    <property type="term" value="F:metal ion binding"/>
    <property type="evidence" value="ECO:0007669"/>
    <property type="project" value="UniProtKB-KW"/>
</dbReference>
<evidence type="ECO:0000256" key="3">
    <source>
        <dbReference type="ARBA" id="ARBA00023004"/>
    </source>
</evidence>
<evidence type="ECO:0000313" key="6">
    <source>
        <dbReference type="EMBL" id="RZD16833.1"/>
    </source>
</evidence>
<comment type="caution">
    <text evidence="6">The sequence shown here is derived from an EMBL/GenBank/DDBJ whole genome shotgun (WGS) entry which is preliminary data.</text>
</comment>
<dbReference type="EMBL" id="SGBC01000001">
    <property type="protein sequence ID" value="RZD16833.1"/>
    <property type="molecule type" value="Genomic_DNA"/>
</dbReference>
<keyword evidence="3" id="KW-0408">Iron</keyword>
<dbReference type="Pfam" id="PF12800">
    <property type="entry name" value="Fer4_4"/>
    <property type="match status" value="1"/>
</dbReference>
<dbReference type="AlphaFoldDB" id="A0A519BHT9"/>
<dbReference type="GO" id="GO:0051539">
    <property type="term" value="F:4 iron, 4 sulfur cluster binding"/>
    <property type="evidence" value="ECO:0007669"/>
    <property type="project" value="UniProtKB-KW"/>
</dbReference>
<dbReference type="PANTHER" id="PTHR43687">
    <property type="entry name" value="ADENYLYLSULFATE REDUCTASE, BETA SUBUNIT"/>
    <property type="match status" value="1"/>
</dbReference>
<evidence type="ECO:0000313" key="7">
    <source>
        <dbReference type="Proteomes" id="UP000316562"/>
    </source>
</evidence>
<keyword evidence="2" id="KW-0479">Metal-binding</keyword>
<keyword evidence="4" id="KW-0411">Iron-sulfur</keyword>
<evidence type="ECO:0000259" key="5">
    <source>
        <dbReference type="PROSITE" id="PS51379"/>
    </source>
</evidence>
<dbReference type="Gene3D" id="3.30.70.20">
    <property type="match status" value="2"/>
</dbReference>
<name>A0A519BHT9_ACIG2</name>
<dbReference type="PROSITE" id="PS00198">
    <property type="entry name" value="4FE4S_FER_1"/>
    <property type="match status" value="2"/>
</dbReference>
<dbReference type="Proteomes" id="UP000316562">
    <property type="component" value="Unassembled WGS sequence"/>
</dbReference>
<feature type="domain" description="4Fe-4S ferredoxin-type" evidence="5">
    <location>
        <begin position="363"/>
        <end position="392"/>
    </location>
</feature>
<gene>
    <name evidence="6" type="ORF">EVJ46_00920</name>
</gene>
<accession>A0A519BHT9</accession>
<dbReference type="PANTHER" id="PTHR43687:SF1">
    <property type="entry name" value="FERREDOXIN III"/>
    <property type="match status" value="1"/>
</dbReference>
<evidence type="ECO:0000256" key="1">
    <source>
        <dbReference type="ARBA" id="ARBA00022485"/>
    </source>
</evidence>
<protein>
    <submittedName>
        <fullName evidence="6">4Fe-4S dicluster domain-containing protein</fullName>
    </submittedName>
</protein>
<dbReference type="InterPro" id="IPR017900">
    <property type="entry name" value="4Fe4S_Fe_S_CS"/>
</dbReference>